<dbReference type="EMBL" id="KN838919">
    <property type="protein sequence ID" value="KIJ92312.1"/>
    <property type="molecule type" value="Genomic_DNA"/>
</dbReference>
<name>A0A0C9X7C2_9AGAR</name>
<dbReference type="HOGENOM" id="CLU_1796782_0_0_1"/>
<protein>
    <submittedName>
        <fullName evidence="1">Uncharacterized protein</fullName>
    </submittedName>
</protein>
<proteinExistence type="predicted"/>
<gene>
    <name evidence="1" type="ORF">K443DRAFT_113779</name>
</gene>
<evidence type="ECO:0000313" key="1">
    <source>
        <dbReference type="EMBL" id="KIJ92312.1"/>
    </source>
</evidence>
<keyword evidence="2" id="KW-1185">Reference proteome</keyword>
<evidence type="ECO:0000313" key="2">
    <source>
        <dbReference type="Proteomes" id="UP000054477"/>
    </source>
</evidence>
<dbReference type="STRING" id="1095629.A0A0C9X7C2"/>
<reference evidence="1 2" key="1">
    <citation type="submission" date="2014-04" db="EMBL/GenBank/DDBJ databases">
        <authorList>
            <consortium name="DOE Joint Genome Institute"/>
            <person name="Kuo A."/>
            <person name="Kohler A."/>
            <person name="Nagy L.G."/>
            <person name="Floudas D."/>
            <person name="Copeland A."/>
            <person name="Barry K.W."/>
            <person name="Cichocki N."/>
            <person name="Veneault-Fourrey C."/>
            <person name="LaButti K."/>
            <person name="Lindquist E.A."/>
            <person name="Lipzen A."/>
            <person name="Lundell T."/>
            <person name="Morin E."/>
            <person name="Murat C."/>
            <person name="Sun H."/>
            <person name="Tunlid A."/>
            <person name="Henrissat B."/>
            <person name="Grigoriev I.V."/>
            <person name="Hibbett D.S."/>
            <person name="Martin F."/>
            <person name="Nordberg H.P."/>
            <person name="Cantor M.N."/>
            <person name="Hua S.X."/>
        </authorList>
    </citation>
    <scope>NUCLEOTIDE SEQUENCE [LARGE SCALE GENOMIC DNA]</scope>
    <source>
        <strain evidence="1 2">LaAM-08-1</strain>
    </source>
</reference>
<sequence length="144" mass="16691">MYSISANKYVPRAVLVDLEPRRMDLVRSRPPGGLFRTDNFTMYSLSPLPLQPPSPRNRHPNPNNTLIMEFQIPLRSLVRVSSTHNRSVTRRCMRRRLYSIPSRCSLYLSTRSISPTELGTIPVRSMVIPWAERQPPYFLCAYTI</sequence>
<dbReference type="OrthoDB" id="1662883at2759"/>
<reference evidence="2" key="2">
    <citation type="submission" date="2015-01" db="EMBL/GenBank/DDBJ databases">
        <title>Evolutionary Origins and Diversification of the Mycorrhizal Mutualists.</title>
        <authorList>
            <consortium name="DOE Joint Genome Institute"/>
            <consortium name="Mycorrhizal Genomics Consortium"/>
            <person name="Kohler A."/>
            <person name="Kuo A."/>
            <person name="Nagy L.G."/>
            <person name="Floudas D."/>
            <person name="Copeland A."/>
            <person name="Barry K.W."/>
            <person name="Cichocki N."/>
            <person name="Veneault-Fourrey C."/>
            <person name="LaButti K."/>
            <person name="Lindquist E.A."/>
            <person name="Lipzen A."/>
            <person name="Lundell T."/>
            <person name="Morin E."/>
            <person name="Murat C."/>
            <person name="Riley R."/>
            <person name="Ohm R."/>
            <person name="Sun H."/>
            <person name="Tunlid A."/>
            <person name="Henrissat B."/>
            <person name="Grigoriev I.V."/>
            <person name="Hibbett D.S."/>
            <person name="Martin F."/>
        </authorList>
    </citation>
    <scope>NUCLEOTIDE SEQUENCE [LARGE SCALE GENOMIC DNA]</scope>
    <source>
        <strain evidence="2">LaAM-08-1</strain>
    </source>
</reference>
<dbReference type="SUPFAM" id="SSF52490">
    <property type="entry name" value="Tubulin nucleotide-binding domain-like"/>
    <property type="match status" value="1"/>
</dbReference>
<accession>A0A0C9X7C2</accession>
<dbReference type="Gene3D" id="3.40.50.1440">
    <property type="entry name" value="Tubulin/FtsZ, GTPase domain"/>
    <property type="match status" value="1"/>
</dbReference>
<dbReference type="InterPro" id="IPR036525">
    <property type="entry name" value="Tubulin/FtsZ_GTPase_sf"/>
</dbReference>
<dbReference type="Proteomes" id="UP000054477">
    <property type="component" value="Unassembled WGS sequence"/>
</dbReference>
<organism evidence="1 2">
    <name type="scientific">Laccaria amethystina LaAM-08-1</name>
    <dbReference type="NCBI Taxonomy" id="1095629"/>
    <lineage>
        <taxon>Eukaryota</taxon>
        <taxon>Fungi</taxon>
        <taxon>Dikarya</taxon>
        <taxon>Basidiomycota</taxon>
        <taxon>Agaricomycotina</taxon>
        <taxon>Agaricomycetes</taxon>
        <taxon>Agaricomycetidae</taxon>
        <taxon>Agaricales</taxon>
        <taxon>Agaricineae</taxon>
        <taxon>Hydnangiaceae</taxon>
        <taxon>Laccaria</taxon>
    </lineage>
</organism>
<dbReference type="AlphaFoldDB" id="A0A0C9X7C2"/>